<dbReference type="OrthoDB" id="5835829at2759"/>
<dbReference type="GO" id="GO:0035251">
    <property type="term" value="F:UDP-glucosyltransferase activity"/>
    <property type="evidence" value="ECO:0007669"/>
    <property type="project" value="InterPro"/>
</dbReference>
<dbReference type="EC" id="2.4.1.-" evidence="4"/>
<comment type="similarity">
    <text evidence="1 3">Belongs to the UDP-glycosyltransferase family.</text>
</comment>
<dbReference type="PROSITE" id="PS00375">
    <property type="entry name" value="UDPGT"/>
    <property type="match status" value="1"/>
</dbReference>
<reference evidence="5" key="1">
    <citation type="submission" date="2020-05" db="EMBL/GenBank/DDBJ databases">
        <title>WGS assembly of Panicum virgatum.</title>
        <authorList>
            <person name="Lovell J.T."/>
            <person name="Jenkins J."/>
            <person name="Shu S."/>
            <person name="Juenger T.E."/>
            <person name="Schmutz J."/>
        </authorList>
    </citation>
    <scope>NUCLEOTIDE SEQUENCE</scope>
    <source>
        <strain evidence="5">AP13</strain>
    </source>
</reference>
<keyword evidence="6" id="KW-1185">Reference proteome</keyword>
<dbReference type="PANTHER" id="PTHR48048:SF60">
    <property type="entry name" value="GLYCOSYLTRANSFERASE"/>
    <property type="match status" value="1"/>
</dbReference>
<dbReference type="EMBL" id="CM029046">
    <property type="protein sequence ID" value="KAG2591440.1"/>
    <property type="molecule type" value="Genomic_DNA"/>
</dbReference>
<dbReference type="InterPro" id="IPR050481">
    <property type="entry name" value="UDP-glycosyltransf_plant"/>
</dbReference>
<dbReference type="Pfam" id="PF00201">
    <property type="entry name" value="UDPGT"/>
    <property type="match status" value="1"/>
</dbReference>
<evidence type="ECO:0000256" key="1">
    <source>
        <dbReference type="ARBA" id="ARBA00009995"/>
    </source>
</evidence>
<accession>A0A8T0S0N1</accession>
<sequence>MAEKTVVLYPSLGVGHLNPMAQLAKALLRRGGVAVAIAVVDPPEKDAVLAAALARLAAASPSITVRLLPIPPSSRAGNKGDSQSHPIMPILDALRAASPALREFLRSQAPAVDAIVVDMFCPDALDVAAELAVPAYIFYPSAAGDLAVYLQLPDFRRAVPSSPKDMGKAPLGFAGVPPVRALDMPETMQDWESDVGRVRLQQITRMPEATGILVNSFQWLESRALEALRDGRCLPGRSTPKIYCVGPLVDGGDTDRSGERHACLEWMDEQPKRSVVFLCFGSMGTFSAAQLEETARGLERSGHRFLWAVRSSREEQRNSPESGLEALLPDGFLERTKDRGMVLKNWAPQTEVLRHEAVGAFVTHCGWNSALEAIMSGVPMICWPLYAEQRLNKVHMVEEMKVGVAVEGYDEELVTADEVEAKVRLVMESDAGMKLRERTAMAKEMAADAIKEGGSSYVELGEFLRGLDKIDVE</sequence>
<dbReference type="CDD" id="cd03784">
    <property type="entry name" value="GT1_Gtf-like"/>
    <property type="match status" value="1"/>
</dbReference>
<evidence type="ECO:0000256" key="2">
    <source>
        <dbReference type="ARBA" id="ARBA00022679"/>
    </source>
</evidence>
<dbReference type="Gene3D" id="3.40.50.2000">
    <property type="entry name" value="Glycogen Phosphorylase B"/>
    <property type="match status" value="2"/>
</dbReference>
<dbReference type="AlphaFoldDB" id="A0A8T0S0N1"/>
<dbReference type="SUPFAM" id="SSF53756">
    <property type="entry name" value="UDP-Glycosyltransferase/glycogen phosphorylase"/>
    <property type="match status" value="1"/>
</dbReference>
<dbReference type="InterPro" id="IPR035595">
    <property type="entry name" value="UDP_glycos_trans_CS"/>
</dbReference>
<gene>
    <name evidence="5" type="ORF">PVAP13_5NG482300</name>
</gene>
<evidence type="ECO:0000256" key="3">
    <source>
        <dbReference type="RuleBase" id="RU003718"/>
    </source>
</evidence>
<dbReference type="FunFam" id="3.40.50.2000:FF:000020">
    <property type="entry name" value="Glycosyltransferase"/>
    <property type="match status" value="1"/>
</dbReference>
<evidence type="ECO:0000313" key="6">
    <source>
        <dbReference type="Proteomes" id="UP000823388"/>
    </source>
</evidence>
<dbReference type="InterPro" id="IPR002213">
    <property type="entry name" value="UDP_glucos_trans"/>
</dbReference>
<dbReference type="Proteomes" id="UP000823388">
    <property type="component" value="Chromosome 5N"/>
</dbReference>
<evidence type="ECO:0000256" key="4">
    <source>
        <dbReference type="RuleBase" id="RU362057"/>
    </source>
</evidence>
<protein>
    <recommendedName>
        <fullName evidence="4">Glycosyltransferase</fullName>
        <ecNumber evidence="4">2.4.1.-</ecNumber>
    </recommendedName>
</protein>
<keyword evidence="2 3" id="KW-0808">Transferase</keyword>
<keyword evidence="3" id="KW-0328">Glycosyltransferase</keyword>
<evidence type="ECO:0000313" key="5">
    <source>
        <dbReference type="EMBL" id="KAG2591440.1"/>
    </source>
</evidence>
<proteinExistence type="inferred from homology"/>
<dbReference type="FunFam" id="3.40.50.2000:FF:000082">
    <property type="entry name" value="Glycosyltransferase"/>
    <property type="match status" value="1"/>
</dbReference>
<organism evidence="5 6">
    <name type="scientific">Panicum virgatum</name>
    <name type="common">Blackwell switchgrass</name>
    <dbReference type="NCBI Taxonomy" id="38727"/>
    <lineage>
        <taxon>Eukaryota</taxon>
        <taxon>Viridiplantae</taxon>
        <taxon>Streptophyta</taxon>
        <taxon>Embryophyta</taxon>
        <taxon>Tracheophyta</taxon>
        <taxon>Spermatophyta</taxon>
        <taxon>Magnoliopsida</taxon>
        <taxon>Liliopsida</taxon>
        <taxon>Poales</taxon>
        <taxon>Poaceae</taxon>
        <taxon>PACMAD clade</taxon>
        <taxon>Panicoideae</taxon>
        <taxon>Panicodae</taxon>
        <taxon>Paniceae</taxon>
        <taxon>Panicinae</taxon>
        <taxon>Panicum</taxon>
        <taxon>Panicum sect. Hiantes</taxon>
    </lineage>
</organism>
<dbReference type="PANTHER" id="PTHR48048">
    <property type="entry name" value="GLYCOSYLTRANSFERASE"/>
    <property type="match status" value="1"/>
</dbReference>
<name>A0A8T0S0N1_PANVG</name>
<comment type="caution">
    <text evidence="5">The sequence shown here is derived from an EMBL/GenBank/DDBJ whole genome shotgun (WGS) entry which is preliminary data.</text>
</comment>